<comment type="pathway">
    <text evidence="3 14 15">Cofactor biosynthesis; coenzyme A biosynthesis; CoA from (R)-pantothenate: step 1/5.</text>
</comment>
<comment type="catalytic activity">
    <reaction evidence="1 14 15">
        <text>(R)-pantothenate + ATP = (R)-4'-phosphopantothenate + ADP + H(+)</text>
        <dbReference type="Rhea" id="RHEA:16373"/>
        <dbReference type="ChEBI" id="CHEBI:10986"/>
        <dbReference type="ChEBI" id="CHEBI:15378"/>
        <dbReference type="ChEBI" id="CHEBI:29032"/>
        <dbReference type="ChEBI" id="CHEBI:30616"/>
        <dbReference type="ChEBI" id="CHEBI:456216"/>
        <dbReference type="EC" id="2.7.1.33"/>
    </reaction>
</comment>
<keyword evidence="8 14" id="KW-0808">Transferase</keyword>
<keyword evidence="7 14" id="KW-0963">Cytoplasm</keyword>
<dbReference type="GO" id="GO:0005524">
    <property type="term" value="F:ATP binding"/>
    <property type="evidence" value="ECO:0007669"/>
    <property type="project" value="UniProtKB-UniRule"/>
</dbReference>
<dbReference type="NCBIfam" id="TIGR00554">
    <property type="entry name" value="panK_bact"/>
    <property type="match status" value="1"/>
</dbReference>
<comment type="subcellular location">
    <subcellularLocation>
        <location evidence="2 14 15">Cytoplasm</location>
    </subcellularLocation>
</comment>
<keyword evidence="11 14" id="KW-0067">ATP-binding</keyword>
<evidence type="ECO:0000313" key="17">
    <source>
        <dbReference type="EMBL" id="EFY07752.1"/>
    </source>
</evidence>
<evidence type="ECO:0000256" key="4">
    <source>
        <dbReference type="ARBA" id="ARBA00006087"/>
    </source>
</evidence>
<name>E8LIC4_SUCHY</name>
<dbReference type="AlphaFoldDB" id="E8LIC4"/>
<evidence type="ECO:0000256" key="8">
    <source>
        <dbReference type="ARBA" id="ARBA00022679"/>
    </source>
</evidence>
<dbReference type="InterPro" id="IPR006083">
    <property type="entry name" value="PRK/URK"/>
</dbReference>
<evidence type="ECO:0000256" key="11">
    <source>
        <dbReference type="ARBA" id="ARBA00022840"/>
    </source>
</evidence>
<gene>
    <name evidence="14" type="primary">coaA</name>
    <name evidence="17" type="ORF">HMPREF9444_00439</name>
</gene>
<sequence length="233" mass="26902">METAPFIISISGSVSVGKTTTARLLHELLKAWPSKPKVSLITTDGFLYPNAELEKRGIMNQKGFPVSYDVKRLMKFLCQVKDGIPKLKVPVYSHLTYDVVPDKFTIVDRPDILIIEGVNVLQNGADYPEIRNRVFISDFIDFSIYVDAEEEYLIKWYVDRFLKLRENTFDDPSCYFHRYAHMPESEAISLAKMIWQAVNHVNLIKNILPCRNRANLILRKGAEHKIESILLRK</sequence>
<evidence type="ECO:0000256" key="15">
    <source>
        <dbReference type="RuleBase" id="RU003530"/>
    </source>
</evidence>
<keyword evidence="12 14" id="KW-0173">Coenzyme A biosynthesis</keyword>
<keyword evidence="9 14" id="KW-0547">Nucleotide-binding</keyword>
<evidence type="ECO:0000313" key="18">
    <source>
        <dbReference type="Proteomes" id="UP000018458"/>
    </source>
</evidence>
<dbReference type="EC" id="2.7.1.33" evidence="5 14"/>
<comment type="similarity">
    <text evidence="4 14 15">Belongs to the prokaryotic pantothenate kinase family.</text>
</comment>
<proteinExistence type="inferred from homology"/>
<protein>
    <recommendedName>
        <fullName evidence="6 14">Pantothenate kinase</fullName>
        <ecNumber evidence="5 14">2.7.1.33</ecNumber>
    </recommendedName>
    <alternativeName>
        <fullName evidence="13 14">Pantothenic acid kinase</fullName>
    </alternativeName>
</protein>
<evidence type="ECO:0000259" key="16">
    <source>
        <dbReference type="Pfam" id="PF00485"/>
    </source>
</evidence>
<dbReference type="eggNOG" id="COG1072">
    <property type="taxonomic scope" value="Bacteria"/>
</dbReference>
<evidence type="ECO:0000256" key="7">
    <source>
        <dbReference type="ARBA" id="ARBA00022490"/>
    </source>
</evidence>
<evidence type="ECO:0000256" key="2">
    <source>
        <dbReference type="ARBA" id="ARBA00004496"/>
    </source>
</evidence>
<dbReference type="CDD" id="cd02025">
    <property type="entry name" value="PanK"/>
    <property type="match status" value="1"/>
</dbReference>
<dbReference type="Gene3D" id="3.40.50.300">
    <property type="entry name" value="P-loop containing nucleotide triphosphate hydrolases"/>
    <property type="match status" value="1"/>
</dbReference>
<dbReference type="GO" id="GO:0004594">
    <property type="term" value="F:pantothenate kinase activity"/>
    <property type="evidence" value="ECO:0007669"/>
    <property type="project" value="UniProtKB-UniRule"/>
</dbReference>
<organism evidence="17 18">
    <name type="scientific">Succinatimonas hippei (strain DSM 22608 / JCM 16073 / KCTC 15190 / YIT 12066)</name>
    <dbReference type="NCBI Taxonomy" id="762983"/>
    <lineage>
        <taxon>Bacteria</taxon>
        <taxon>Pseudomonadati</taxon>
        <taxon>Pseudomonadota</taxon>
        <taxon>Gammaproteobacteria</taxon>
        <taxon>Aeromonadales</taxon>
        <taxon>Succinivibrionaceae</taxon>
        <taxon>Succinatimonas</taxon>
    </lineage>
</organism>
<evidence type="ECO:0000256" key="3">
    <source>
        <dbReference type="ARBA" id="ARBA00005225"/>
    </source>
</evidence>
<dbReference type="PANTHER" id="PTHR10285">
    <property type="entry name" value="URIDINE KINASE"/>
    <property type="match status" value="1"/>
</dbReference>
<reference evidence="17 18" key="1">
    <citation type="submission" date="2011-01" db="EMBL/GenBank/DDBJ databases">
        <authorList>
            <person name="Weinstock G."/>
            <person name="Sodergren E."/>
            <person name="Clifton S."/>
            <person name="Fulton L."/>
            <person name="Fulton B."/>
            <person name="Courtney L."/>
            <person name="Fronick C."/>
            <person name="Harrison M."/>
            <person name="Strong C."/>
            <person name="Farmer C."/>
            <person name="Delahaunty K."/>
            <person name="Markovic C."/>
            <person name="Hall O."/>
            <person name="Minx P."/>
            <person name="Tomlinson C."/>
            <person name="Mitreva M."/>
            <person name="Hou S."/>
            <person name="Chen J."/>
            <person name="Wollam A."/>
            <person name="Pepin K.H."/>
            <person name="Johnson M."/>
            <person name="Bhonagiri V."/>
            <person name="Zhang X."/>
            <person name="Suruliraj S."/>
            <person name="Warren W."/>
            <person name="Chinwalla A."/>
            <person name="Mardis E.R."/>
            <person name="Wilson R.K."/>
        </authorList>
    </citation>
    <scope>NUCLEOTIDE SEQUENCE [LARGE SCALE GENOMIC DNA]</scope>
    <source>
        <strain evidence="18">DSM 22608 / JCM 16073 / KCTC 15190 / YIT 12066</strain>
    </source>
</reference>
<keyword evidence="10 14" id="KW-0418">Kinase</keyword>
<evidence type="ECO:0000256" key="13">
    <source>
        <dbReference type="ARBA" id="ARBA00032866"/>
    </source>
</evidence>
<feature type="domain" description="Phosphoribulokinase/uridine kinase" evidence="16">
    <location>
        <begin position="7"/>
        <end position="166"/>
    </location>
</feature>
<keyword evidence="18" id="KW-1185">Reference proteome</keyword>
<dbReference type="InterPro" id="IPR004566">
    <property type="entry name" value="PanK"/>
</dbReference>
<dbReference type="GO" id="GO:0005737">
    <property type="term" value="C:cytoplasm"/>
    <property type="evidence" value="ECO:0007669"/>
    <property type="project" value="UniProtKB-SubCell"/>
</dbReference>
<dbReference type="SUPFAM" id="SSF52540">
    <property type="entry name" value="P-loop containing nucleoside triphosphate hydrolases"/>
    <property type="match status" value="1"/>
</dbReference>
<evidence type="ECO:0000256" key="10">
    <source>
        <dbReference type="ARBA" id="ARBA00022777"/>
    </source>
</evidence>
<evidence type="ECO:0000256" key="5">
    <source>
        <dbReference type="ARBA" id="ARBA00012102"/>
    </source>
</evidence>
<dbReference type="HAMAP" id="MF_00215">
    <property type="entry name" value="Pantothen_kinase_1"/>
    <property type="match status" value="1"/>
</dbReference>
<dbReference type="Pfam" id="PF00485">
    <property type="entry name" value="PRK"/>
    <property type="match status" value="1"/>
</dbReference>
<feature type="binding site" evidence="14">
    <location>
        <begin position="12"/>
        <end position="19"/>
    </location>
    <ligand>
        <name>ATP</name>
        <dbReference type="ChEBI" id="CHEBI:30616"/>
    </ligand>
</feature>
<dbReference type="Proteomes" id="UP000018458">
    <property type="component" value="Unassembled WGS sequence"/>
</dbReference>
<evidence type="ECO:0000256" key="14">
    <source>
        <dbReference type="HAMAP-Rule" id="MF_00215"/>
    </source>
</evidence>
<dbReference type="STRING" id="762983.HMPREF9444_00439"/>
<evidence type="ECO:0000256" key="9">
    <source>
        <dbReference type="ARBA" id="ARBA00022741"/>
    </source>
</evidence>
<evidence type="ECO:0000256" key="6">
    <source>
        <dbReference type="ARBA" id="ARBA00015080"/>
    </source>
</evidence>
<dbReference type="GO" id="GO:0015937">
    <property type="term" value="P:coenzyme A biosynthetic process"/>
    <property type="evidence" value="ECO:0007669"/>
    <property type="project" value="UniProtKB-UniRule"/>
</dbReference>
<dbReference type="InterPro" id="IPR027417">
    <property type="entry name" value="P-loop_NTPase"/>
</dbReference>
<dbReference type="UniPathway" id="UPA00241">
    <property type="reaction ID" value="UER00352"/>
</dbReference>
<comment type="caution">
    <text evidence="17">The sequence shown here is derived from an EMBL/GenBank/DDBJ whole genome shotgun (WGS) entry which is preliminary data.</text>
</comment>
<evidence type="ECO:0000256" key="1">
    <source>
        <dbReference type="ARBA" id="ARBA00001206"/>
    </source>
</evidence>
<dbReference type="EMBL" id="AEVO01000018">
    <property type="protein sequence ID" value="EFY07752.1"/>
    <property type="molecule type" value="Genomic_DNA"/>
</dbReference>
<evidence type="ECO:0000256" key="12">
    <source>
        <dbReference type="ARBA" id="ARBA00022993"/>
    </source>
</evidence>
<accession>E8LIC4</accession>
<dbReference type="HOGENOM" id="CLU_053818_0_0_6"/>